<dbReference type="Gene3D" id="3.40.630.10">
    <property type="entry name" value="Zn peptidases"/>
    <property type="match status" value="1"/>
</dbReference>
<evidence type="ECO:0000256" key="3">
    <source>
        <dbReference type="ARBA" id="ARBA00009528"/>
    </source>
</evidence>
<dbReference type="PRINTS" id="PR00481">
    <property type="entry name" value="LAMNOPPTDASE"/>
</dbReference>
<reference evidence="10 11" key="1">
    <citation type="submission" date="2019-07" db="EMBL/GenBank/DDBJ databases">
        <authorList>
            <person name="Yang M."/>
            <person name="Zhao D."/>
            <person name="Xiang H."/>
        </authorList>
    </citation>
    <scope>NUCLEOTIDE SEQUENCE [LARGE SCALE GENOMIC DNA]</scope>
    <source>
        <strain evidence="10 11">IM1326</strain>
    </source>
</reference>
<evidence type="ECO:0000256" key="4">
    <source>
        <dbReference type="ARBA" id="ARBA00022438"/>
    </source>
</evidence>
<feature type="domain" description="Cytosol aminopeptidase" evidence="9">
    <location>
        <begin position="369"/>
        <end position="376"/>
    </location>
</feature>
<comment type="catalytic activity">
    <reaction evidence="2 8">
        <text>Release of an N-terminal amino acid, preferentially leucine, but not glutamic or aspartic acids.</text>
        <dbReference type="EC" id="3.4.11.10"/>
    </reaction>
</comment>
<evidence type="ECO:0000259" key="9">
    <source>
        <dbReference type="PROSITE" id="PS00631"/>
    </source>
</evidence>
<dbReference type="AlphaFoldDB" id="A0A552X1T1"/>
<evidence type="ECO:0000313" key="10">
    <source>
        <dbReference type="EMBL" id="TRW48935.1"/>
    </source>
</evidence>
<dbReference type="EMBL" id="VJWL01000002">
    <property type="protein sequence ID" value="TRW48935.1"/>
    <property type="molecule type" value="Genomic_DNA"/>
</dbReference>
<dbReference type="GO" id="GO:0030145">
    <property type="term" value="F:manganese ion binding"/>
    <property type="evidence" value="ECO:0007669"/>
    <property type="project" value="UniProtKB-UniRule"/>
</dbReference>
<feature type="binding site" evidence="8">
    <location>
        <position position="373"/>
    </location>
    <ligand>
        <name>Mn(2+)</name>
        <dbReference type="ChEBI" id="CHEBI:29035"/>
        <label>1</label>
    </ligand>
</feature>
<dbReference type="EC" id="3.4.11.1" evidence="8"/>
<feature type="active site" evidence="8">
    <location>
        <position position="375"/>
    </location>
</feature>
<keyword evidence="8" id="KW-0963">Cytoplasm</keyword>
<protein>
    <recommendedName>
        <fullName evidence="8">Probable cytosol aminopeptidase</fullName>
        <ecNumber evidence="8">3.4.11.1</ecNumber>
    </recommendedName>
    <alternativeName>
        <fullName evidence="8">Leucine aminopeptidase</fullName>
        <shortName evidence="8">LAP</shortName>
        <ecNumber evidence="8">3.4.11.10</ecNumber>
    </alternativeName>
    <alternativeName>
        <fullName evidence="8">Leucyl aminopeptidase</fullName>
    </alternativeName>
</protein>
<evidence type="ECO:0000313" key="11">
    <source>
        <dbReference type="Proteomes" id="UP000320359"/>
    </source>
</evidence>
<feature type="binding site" evidence="8">
    <location>
        <position position="293"/>
    </location>
    <ligand>
        <name>Mn(2+)</name>
        <dbReference type="ChEBI" id="CHEBI:29035"/>
        <label>2</label>
    </ligand>
</feature>
<dbReference type="PANTHER" id="PTHR11963">
    <property type="entry name" value="LEUCINE AMINOPEPTIDASE-RELATED"/>
    <property type="match status" value="1"/>
</dbReference>
<keyword evidence="7 8" id="KW-0464">Manganese</keyword>
<evidence type="ECO:0000256" key="5">
    <source>
        <dbReference type="ARBA" id="ARBA00022670"/>
    </source>
</evidence>
<gene>
    <name evidence="8" type="primary">pepA</name>
    <name evidence="10" type="ORF">FM042_08105</name>
</gene>
<dbReference type="RefSeq" id="WP_143235920.1">
    <property type="nucleotide sequence ID" value="NZ_VJWL01000002.1"/>
</dbReference>
<comment type="caution">
    <text evidence="10">The sequence shown here is derived from an EMBL/GenBank/DDBJ whole genome shotgun (WGS) entry which is preliminary data.</text>
</comment>
<dbReference type="InterPro" id="IPR023042">
    <property type="entry name" value="Peptidase_M17_leu_NH2_pept"/>
</dbReference>
<dbReference type="Proteomes" id="UP000320359">
    <property type="component" value="Unassembled WGS sequence"/>
</dbReference>
<comment type="function">
    <text evidence="8">Presumably involved in the processing and regular turnover of intracellular proteins. Catalyzes the removal of unsubstituted N-terminal amino acids from various peptides.</text>
</comment>
<sequence>MKRFRGWALGLLSLTLGLLLTTVVASASYLHTATSFTQQSVNEGDVLVVLVPEDAGGVRVSGWSDATTDHVKRAMAAADFEGKAQQRVEILAPADLMFARLVLLGVGNPADLPRYVAEEMGAALAAHIQGSKAESIVIDSRLVTNPGVNADVVSAIAHGVELRSYRFDRYKSEPAERPGQRYQWVVSNASAAERAYNQLNALAQGVFIARELTNLPGSDGYPAAFAEYARQQLEPLGVVVTILDREQIRELGMGSLLSVSEGSQHKSHLLVAHYKNSDDERPIALVGKGNTFDTGGYNLKTNAASILRMQTDKAGGAAVVGAVKALAGQQAPVNVVGVVPLSLNMISGEATLPGDVVVAGDGTTIEVANTDAEGRLILADGIWYAREHLDARVIADIATLTGAKVGALGTQYSAIFSDHDDILATLREAGELTRERVWQLPLDGYEDVVRSRIADMKNTGSPGAQAGAIFLRHFAGDTPWVHIDMAGSALIDSASGIHPEGATGYGVRMLTEWVKIYSRQH</sequence>
<evidence type="ECO:0000256" key="8">
    <source>
        <dbReference type="HAMAP-Rule" id="MF_00181"/>
    </source>
</evidence>
<dbReference type="InterPro" id="IPR043472">
    <property type="entry name" value="Macro_dom-like"/>
</dbReference>
<proteinExistence type="inferred from homology"/>
<dbReference type="InterPro" id="IPR000819">
    <property type="entry name" value="Peptidase_M17_C"/>
</dbReference>
<dbReference type="Gene3D" id="3.40.220.10">
    <property type="entry name" value="Leucine Aminopeptidase, subunit E, domain 1"/>
    <property type="match status" value="1"/>
</dbReference>
<feature type="binding site" evidence="8">
    <location>
        <position position="373"/>
    </location>
    <ligand>
        <name>Mn(2+)</name>
        <dbReference type="ChEBI" id="CHEBI:29035"/>
        <label>2</label>
    </ligand>
</feature>
<dbReference type="InterPro" id="IPR011356">
    <property type="entry name" value="Leucine_aapep/pepB"/>
</dbReference>
<dbReference type="HAMAP" id="MF_00181">
    <property type="entry name" value="Cytosol_peptidase_M17"/>
    <property type="match status" value="1"/>
</dbReference>
<dbReference type="Pfam" id="PF02789">
    <property type="entry name" value="Peptidase_M17_N"/>
    <property type="match status" value="1"/>
</dbReference>
<feature type="binding site" evidence="8">
    <location>
        <position position="312"/>
    </location>
    <ligand>
        <name>Mn(2+)</name>
        <dbReference type="ChEBI" id="CHEBI:29035"/>
        <label>2</label>
    </ligand>
</feature>
<comment type="subcellular location">
    <subcellularLocation>
        <location evidence="8">Cytoplasm</location>
    </subcellularLocation>
</comment>
<keyword evidence="5 8" id="KW-0645">Protease</keyword>
<dbReference type="EC" id="3.4.11.10" evidence="8"/>
<dbReference type="SUPFAM" id="SSF52949">
    <property type="entry name" value="Macro domain-like"/>
    <property type="match status" value="1"/>
</dbReference>
<dbReference type="InterPro" id="IPR008283">
    <property type="entry name" value="Peptidase_M17_N"/>
</dbReference>
<feature type="binding site" evidence="8">
    <location>
        <position position="371"/>
    </location>
    <ligand>
        <name>Mn(2+)</name>
        <dbReference type="ChEBI" id="CHEBI:29035"/>
        <label>1</label>
    </ligand>
</feature>
<dbReference type="CDD" id="cd00433">
    <property type="entry name" value="Peptidase_M17"/>
    <property type="match status" value="1"/>
</dbReference>
<evidence type="ECO:0000256" key="2">
    <source>
        <dbReference type="ARBA" id="ARBA00000967"/>
    </source>
</evidence>
<keyword evidence="6 8" id="KW-0378">Hydrolase</keyword>
<organism evidence="10 11">
    <name type="scientific">Aliidiomarina halalkaliphila</name>
    <dbReference type="NCBI Taxonomy" id="2593535"/>
    <lineage>
        <taxon>Bacteria</taxon>
        <taxon>Pseudomonadati</taxon>
        <taxon>Pseudomonadota</taxon>
        <taxon>Gammaproteobacteria</taxon>
        <taxon>Alteromonadales</taxon>
        <taxon>Idiomarinaceae</taxon>
        <taxon>Aliidiomarina</taxon>
    </lineage>
</organism>
<dbReference type="Pfam" id="PF00883">
    <property type="entry name" value="Peptidase_M17"/>
    <property type="match status" value="1"/>
</dbReference>
<dbReference type="SUPFAM" id="SSF53187">
    <property type="entry name" value="Zn-dependent exopeptidases"/>
    <property type="match status" value="1"/>
</dbReference>
<comment type="catalytic activity">
    <reaction evidence="1 8">
        <text>Release of an N-terminal amino acid, Xaa-|-Yaa-, in which Xaa is preferably Leu, but may be other amino acids including Pro although not Arg or Lys, and Yaa may be Pro. Amino acid amides and methyl esters are also readily hydrolyzed, but rates on arylamides are exceedingly low.</text>
        <dbReference type="EC" id="3.4.11.1"/>
    </reaction>
</comment>
<comment type="cofactor">
    <cofactor evidence="8">
        <name>Mn(2+)</name>
        <dbReference type="ChEBI" id="CHEBI:29035"/>
    </cofactor>
    <text evidence="8">Binds 2 manganese ions per subunit.</text>
</comment>
<dbReference type="PANTHER" id="PTHR11963:SF23">
    <property type="entry name" value="CYTOSOL AMINOPEPTIDASE"/>
    <property type="match status" value="1"/>
</dbReference>
<accession>A0A552X1T1</accession>
<feature type="binding site" evidence="8">
    <location>
        <position position="288"/>
    </location>
    <ligand>
        <name>Mn(2+)</name>
        <dbReference type="ChEBI" id="CHEBI:29035"/>
        <label>2</label>
    </ligand>
</feature>
<evidence type="ECO:0000256" key="1">
    <source>
        <dbReference type="ARBA" id="ARBA00000135"/>
    </source>
</evidence>
<name>A0A552X1T1_9GAMM</name>
<feature type="active site" evidence="8">
    <location>
        <position position="300"/>
    </location>
</feature>
<comment type="similarity">
    <text evidence="3 8">Belongs to the peptidase M17 family.</text>
</comment>
<dbReference type="PROSITE" id="PS00631">
    <property type="entry name" value="CYTOSOL_AP"/>
    <property type="match status" value="1"/>
</dbReference>
<evidence type="ECO:0000256" key="6">
    <source>
        <dbReference type="ARBA" id="ARBA00022801"/>
    </source>
</evidence>
<keyword evidence="11" id="KW-1185">Reference proteome</keyword>
<keyword evidence="8" id="KW-0479">Metal-binding</keyword>
<dbReference type="GO" id="GO:0006508">
    <property type="term" value="P:proteolysis"/>
    <property type="evidence" value="ECO:0007669"/>
    <property type="project" value="UniProtKB-KW"/>
</dbReference>
<dbReference type="GO" id="GO:0005737">
    <property type="term" value="C:cytoplasm"/>
    <property type="evidence" value="ECO:0007669"/>
    <property type="project" value="UniProtKB-SubCell"/>
</dbReference>
<dbReference type="OrthoDB" id="9809354at2"/>
<keyword evidence="4 8" id="KW-0031">Aminopeptidase</keyword>
<dbReference type="GO" id="GO:0070006">
    <property type="term" value="F:metalloaminopeptidase activity"/>
    <property type="evidence" value="ECO:0007669"/>
    <property type="project" value="InterPro"/>
</dbReference>
<evidence type="ECO:0000256" key="7">
    <source>
        <dbReference type="ARBA" id="ARBA00023211"/>
    </source>
</evidence>
<feature type="binding site" evidence="8">
    <location>
        <position position="293"/>
    </location>
    <ligand>
        <name>Mn(2+)</name>
        <dbReference type="ChEBI" id="CHEBI:29035"/>
        <label>1</label>
    </ligand>
</feature>